<proteinExistence type="predicted"/>
<sequence length="126" mass="14555">MNTILIIIALVVTAALVNAAIKYVRNLRASYRLEQDAHQILTRIIQFHPEFFKINEEPFISTTMLIELEFYKLPAYRHAFARMNVALEEADRRMQEDGFSHVLNYCGNQVGVKNFVDITHTAIRTA</sequence>
<name>A0AB39CCV2_9VIRU</name>
<evidence type="ECO:0000313" key="1">
    <source>
        <dbReference type="EMBL" id="XDJ14753.1"/>
    </source>
</evidence>
<protein>
    <submittedName>
        <fullName evidence="1">Uncharacterized protein</fullName>
    </submittedName>
</protein>
<accession>A0AB39CCV2</accession>
<reference evidence="1" key="1">
    <citation type="submission" date="2024-07" db="EMBL/GenBank/DDBJ databases">
        <authorList>
            <person name="Bringhurst R.M."/>
            <person name="Homer T.E."/>
        </authorList>
    </citation>
    <scope>NUCLEOTIDE SEQUENCE</scope>
</reference>
<organism evidence="1">
    <name type="scientific">Pseudomonas phage RVTF4</name>
    <dbReference type="NCBI Taxonomy" id="3236931"/>
    <lineage>
        <taxon>Viruses</taxon>
    </lineage>
</organism>
<dbReference type="EMBL" id="PQ015378">
    <property type="protein sequence ID" value="XDJ14753.1"/>
    <property type="molecule type" value="Genomic_DNA"/>
</dbReference>